<organism evidence="1 2">
    <name type="scientific">Bacillus thuringiensis</name>
    <dbReference type="NCBI Taxonomy" id="1428"/>
    <lineage>
        <taxon>Bacteria</taxon>
        <taxon>Bacillati</taxon>
        <taxon>Bacillota</taxon>
        <taxon>Bacilli</taxon>
        <taxon>Bacillales</taxon>
        <taxon>Bacillaceae</taxon>
        <taxon>Bacillus</taxon>
        <taxon>Bacillus cereus group</taxon>
    </lineage>
</organism>
<dbReference type="Proteomes" id="UP000223366">
    <property type="component" value="Unassembled WGS sequence"/>
</dbReference>
<evidence type="ECO:0000313" key="2">
    <source>
        <dbReference type="Proteomes" id="UP000223366"/>
    </source>
</evidence>
<accession>A0A9X7BSY5</accession>
<comment type="caution">
    <text evidence="1">The sequence shown here is derived from an EMBL/GenBank/DDBJ whole genome shotgun (WGS) entry which is preliminary data.</text>
</comment>
<evidence type="ECO:0000313" key="1">
    <source>
        <dbReference type="EMBL" id="PFV35745.1"/>
    </source>
</evidence>
<gene>
    <name evidence="1" type="ORF">COK99_01610</name>
</gene>
<dbReference type="EMBL" id="NVDU01000003">
    <property type="protein sequence ID" value="PFV35745.1"/>
    <property type="molecule type" value="Genomic_DNA"/>
</dbReference>
<sequence>MYFPSSSWGKFSDIYVTYDDVDGNEKRIYPMEIFNLSTSHSQKNKLKEVLEVLRMPVYNPETKENDYVDLKLVDKILIDSEYIQDMKTNKKEKIDITLKANEEKKLVQVVLSNKEVKFEHTHEIELQTFEEMLFHAINNESTQKLENTEDFKAIIYNGISSFIDANTLKKKHFAYLNEEYILDNGIGIIHDTKTNQDIGTFESIKYVYSSKKRTVDFNTIILFGRSLEDLAENDRYEFSFYSLEHKLLYSFMINDLSVTNFKNNKTSSIDEFIFVSEQFNTDHKFYKLIQEAQGKKTLLEGLTEDSPLYEVNMDQFRQSRLSILELSKQKQKQEKIVNQFADIDLGF</sequence>
<reference evidence="1 2" key="1">
    <citation type="submission" date="2017-09" db="EMBL/GenBank/DDBJ databases">
        <title>Large-scale bioinformatics analysis of Bacillus genomes uncovers conserved roles of natural products in bacterial physiology.</title>
        <authorList>
            <consortium name="Agbiome Team Llc"/>
            <person name="Bleich R.M."/>
            <person name="Grubbs K.J."/>
            <person name="Santa Maria K.C."/>
            <person name="Allen S.E."/>
            <person name="Farag S."/>
            <person name="Shank E.A."/>
            <person name="Bowers A."/>
        </authorList>
    </citation>
    <scope>NUCLEOTIDE SEQUENCE [LARGE SCALE GENOMIC DNA]</scope>
    <source>
        <strain evidence="1 2">AFS060060</strain>
    </source>
</reference>
<proteinExistence type="predicted"/>
<name>A0A9X7BSY5_BACTU</name>
<protein>
    <submittedName>
        <fullName evidence="1">Uncharacterized protein</fullName>
    </submittedName>
</protein>
<dbReference type="RefSeq" id="WP_098205344.1">
    <property type="nucleotide sequence ID" value="NZ_NTYX01000011.1"/>
</dbReference>
<dbReference type="AlphaFoldDB" id="A0A9X7BSY5"/>